<protein>
    <recommendedName>
        <fullName evidence="6">NAD-dependent epimerase/dehydratase domain-containing protein</fullName>
    </recommendedName>
</protein>
<keyword evidence="9" id="KW-1185">Reference proteome</keyword>
<dbReference type="InterPro" id="IPR044516">
    <property type="entry name" value="UXS-like"/>
</dbReference>
<reference evidence="7" key="1">
    <citation type="submission" date="2017-05" db="EMBL/GenBank/DDBJ databases">
        <title>The Genome Sequence of Enterococcus sp. 9D6_DIV0238.</title>
        <authorList>
            <consortium name="The Broad Institute Genomics Platform"/>
            <consortium name="The Broad Institute Genomic Center for Infectious Diseases"/>
            <person name="Earl A."/>
            <person name="Manson A."/>
            <person name="Schwartman J."/>
            <person name="Gilmore M."/>
            <person name="Abouelleil A."/>
            <person name="Cao P."/>
            <person name="Chapman S."/>
            <person name="Cusick C."/>
            <person name="Shea T."/>
            <person name="Young S."/>
            <person name="Neafsey D."/>
            <person name="Nusbaum C."/>
            <person name="Birren B."/>
        </authorList>
    </citation>
    <scope>NUCLEOTIDE SEQUENCE [LARGE SCALE GENOMIC DNA]</scope>
    <source>
        <strain evidence="7">9D6_DIV0238</strain>
    </source>
</reference>
<dbReference type="EMBL" id="CP147246">
    <property type="protein sequence ID" value="WYJ93564.1"/>
    <property type="molecule type" value="Genomic_DNA"/>
</dbReference>
<dbReference type="GO" id="GO:0042732">
    <property type="term" value="P:D-xylose metabolic process"/>
    <property type="evidence" value="ECO:0007669"/>
    <property type="project" value="InterPro"/>
</dbReference>
<dbReference type="RefSeq" id="WP_087641103.1">
    <property type="nucleotide sequence ID" value="NZ_CP147246.1"/>
</dbReference>
<dbReference type="Proteomes" id="UP000196151">
    <property type="component" value="Chromosome"/>
</dbReference>
<feature type="domain" description="NAD-dependent epimerase/dehydratase" evidence="6">
    <location>
        <begin position="30"/>
        <end position="275"/>
    </location>
</feature>
<evidence type="ECO:0000256" key="5">
    <source>
        <dbReference type="SAM" id="Phobius"/>
    </source>
</evidence>
<evidence type="ECO:0000259" key="6">
    <source>
        <dbReference type="Pfam" id="PF01370"/>
    </source>
</evidence>
<evidence type="ECO:0000256" key="1">
    <source>
        <dbReference type="ARBA" id="ARBA00001911"/>
    </source>
</evidence>
<evidence type="ECO:0000313" key="7">
    <source>
        <dbReference type="EMBL" id="OUZ33304.1"/>
    </source>
</evidence>
<accession>A0A200J7Z9</accession>
<feature type="transmembrane region" description="Helical" evidence="5">
    <location>
        <begin position="30"/>
        <end position="50"/>
    </location>
</feature>
<keyword evidence="4" id="KW-0456">Lyase</keyword>
<dbReference type="EMBL" id="NIBQ01000002">
    <property type="protein sequence ID" value="OUZ33304.1"/>
    <property type="molecule type" value="Genomic_DNA"/>
</dbReference>
<dbReference type="AlphaFoldDB" id="A0A200J7Z9"/>
<dbReference type="PANTHER" id="PTHR43078">
    <property type="entry name" value="UDP-GLUCURONIC ACID DECARBOXYLASE-RELATED"/>
    <property type="match status" value="1"/>
</dbReference>
<keyword evidence="2" id="KW-0210">Decarboxylase</keyword>
<keyword evidence="5" id="KW-1133">Transmembrane helix</keyword>
<proteinExistence type="predicted"/>
<evidence type="ECO:0000313" key="8">
    <source>
        <dbReference type="EMBL" id="WYJ93564.1"/>
    </source>
</evidence>
<comment type="cofactor">
    <cofactor evidence="1">
        <name>NAD(+)</name>
        <dbReference type="ChEBI" id="CHEBI:57540"/>
    </cofactor>
</comment>
<dbReference type="GO" id="GO:0005737">
    <property type="term" value="C:cytoplasm"/>
    <property type="evidence" value="ECO:0007669"/>
    <property type="project" value="TreeGrafter"/>
</dbReference>
<reference evidence="8" key="2">
    <citation type="submission" date="2017-05" db="EMBL/GenBank/DDBJ databases">
        <authorList>
            <consortium name="The Broad Institute Genomics Platform"/>
            <consortium name="The Broad Institute Genomic Center for Infectious Diseases"/>
            <person name="Earl A."/>
            <person name="Manson A."/>
            <person name="Schwartman J."/>
            <person name="Gilmore M."/>
            <person name="Abouelleil A."/>
            <person name="Cao P."/>
            <person name="Chapman S."/>
            <person name="Cusick C."/>
            <person name="Shea T."/>
            <person name="Young S."/>
            <person name="Neafsey D."/>
            <person name="Nusbaum C."/>
            <person name="Birren B."/>
        </authorList>
    </citation>
    <scope>NUCLEOTIDE SEQUENCE</scope>
    <source>
        <strain evidence="8">9D6_DIV0238</strain>
    </source>
</reference>
<gene>
    <name evidence="8" type="ORF">A5889_001064</name>
    <name evidence="7" type="ORF">A5889_002015</name>
</gene>
<name>A0A200J7Z9_9ENTE</name>
<reference evidence="8" key="3">
    <citation type="submission" date="2024-03" db="EMBL/GenBank/DDBJ databases">
        <title>The Genome Sequence of Enterococcus sp. DIV0238c.</title>
        <authorList>
            <consortium name="The Broad Institute Genomics Platform"/>
            <consortium name="The Broad Institute Microbial Omics Core"/>
            <consortium name="The Broad Institute Genomic Center for Infectious Diseases"/>
            <person name="Earl A."/>
            <person name="Manson A."/>
            <person name="Gilmore M."/>
            <person name="Schwartman J."/>
            <person name="Shea T."/>
            <person name="Abouelleil A."/>
            <person name="Cao P."/>
            <person name="Chapman S."/>
            <person name="Cusick C."/>
            <person name="Young S."/>
            <person name="Neafsey D."/>
            <person name="Nusbaum C."/>
            <person name="Birren B."/>
        </authorList>
    </citation>
    <scope>NUCLEOTIDE SEQUENCE</scope>
    <source>
        <strain evidence="8">9D6_DIV0238</strain>
    </source>
</reference>
<keyword evidence="5" id="KW-0812">Transmembrane</keyword>
<dbReference type="GO" id="GO:0070403">
    <property type="term" value="F:NAD+ binding"/>
    <property type="evidence" value="ECO:0007669"/>
    <property type="project" value="InterPro"/>
</dbReference>
<dbReference type="InterPro" id="IPR036291">
    <property type="entry name" value="NAD(P)-bd_dom_sf"/>
</dbReference>
<keyword evidence="3" id="KW-0520">NAD</keyword>
<dbReference type="SUPFAM" id="SSF51735">
    <property type="entry name" value="NAD(P)-binding Rossmann-fold domains"/>
    <property type="match status" value="1"/>
</dbReference>
<dbReference type="GO" id="GO:0048040">
    <property type="term" value="F:UDP-glucuronate decarboxylase activity"/>
    <property type="evidence" value="ECO:0007669"/>
    <property type="project" value="TreeGrafter"/>
</dbReference>
<dbReference type="OrthoDB" id="9771073at2"/>
<sequence length="350" mass="39371">MFSNNLDYQKDIEKVIQEQLAWNKLKNKSILIIGASGMIGTFLIDCLMALNKKQALNISVYAMGRNLGKLESRFVKYLGDRHFHLVAGDVLEPLVSDITYDFIIHGASNTHPKAYVEDPINTIMTNIKGTEQVLNYAAKHSVERVLFLSTVEIYGENRGDVEKFDEQYCGYIDSNTLRAGYPEGKRASEALCQAYIQQYDVDVVIPRLCRIFGPTMLKEDSKASSQFIRNAVNDEDIVLKSAGTQYYSYCYVADAAYALLYLLLEGKSGEAYNIANSQFDLTLKELAEKLAALVGRKVIFEIPDQTEAAGYSKATQAILATDKIERLGWQPIYSLEEGLEQVIRIMKTEE</sequence>
<evidence type="ECO:0000256" key="4">
    <source>
        <dbReference type="ARBA" id="ARBA00023239"/>
    </source>
</evidence>
<dbReference type="Pfam" id="PF01370">
    <property type="entry name" value="Epimerase"/>
    <property type="match status" value="1"/>
</dbReference>
<evidence type="ECO:0000256" key="3">
    <source>
        <dbReference type="ARBA" id="ARBA00023027"/>
    </source>
</evidence>
<keyword evidence="5" id="KW-0472">Membrane</keyword>
<dbReference type="Gene3D" id="3.40.50.720">
    <property type="entry name" value="NAD(P)-binding Rossmann-like Domain"/>
    <property type="match status" value="1"/>
</dbReference>
<dbReference type="InterPro" id="IPR001509">
    <property type="entry name" value="Epimerase_deHydtase"/>
</dbReference>
<dbReference type="PANTHER" id="PTHR43078:SF6">
    <property type="entry name" value="UDP-GLUCURONIC ACID DECARBOXYLASE 1"/>
    <property type="match status" value="1"/>
</dbReference>
<evidence type="ECO:0000256" key="2">
    <source>
        <dbReference type="ARBA" id="ARBA00022793"/>
    </source>
</evidence>
<organism evidence="7">
    <name type="scientific">Candidatus Enterococcus dunnyi</name>
    <dbReference type="NCBI Taxonomy" id="1834192"/>
    <lineage>
        <taxon>Bacteria</taxon>
        <taxon>Bacillati</taxon>
        <taxon>Bacillota</taxon>
        <taxon>Bacilli</taxon>
        <taxon>Lactobacillales</taxon>
        <taxon>Enterococcaceae</taxon>
        <taxon>Enterococcus</taxon>
    </lineage>
</organism>
<evidence type="ECO:0000313" key="9">
    <source>
        <dbReference type="Proteomes" id="UP000196151"/>
    </source>
</evidence>